<reference evidence="2" key="1">
    <citation type="submission" date="2020-10" db="EMBL/GenBank/DDBJ databases">
        <authorList>
            <person name="Kusch S."/>
        </authorList>
    </citation>
    <scope>NUCLEOTIDE SEQUENCE</scope>
    <source>
        <strain evidence="2">SwB9</strain>
    </source>
</reference>
<dbReference type="Gene3D" id="3.40.50.720">
    <property type="entry name" value="NAD(P)-binding Rossmann-like Domain"/>
    <property type="match status" value="1"/>
</dbReference>
<proteinExistence type="predicted"/>
<sequence>MFHTLFSLSTYRVPSNCLKFLPTDLSQQYLGLEREISTKIKDPTTHVIHNAWPVKFNIPLSTFYTNIKGVINLIDMAATAPHASSLMFLSSLSSAADEFPHESPIVVFSSIHLVYHPVNPVLALWNSLLPSIIDSATHGQKNKLVPVPFVK</sequence>
<dbReference type="InterPro" id="IPR013120">
    <property type="entry name" value="FAR_NAD-bd"/>
</dbReference>
<organism evidence="2 3">
    <name type="scientific">Sclerotinia trifoliorum</name>
    <dbReference type="NCBI Taxonomy" id="28548"/>
    <lineage>
        <taxon>Eukaryota</taxon>
        <taxon>Fungi</taxon>
        <taxon>Dikarya</taxon>
        <taxon>Ascomycota</taxon>
        <taxon>Pezizomycotina</taxon>
        <taxon>Leotiomycetes</taxon>
        <taxon>Helotiales</taxon>
        <taxon>Sclerotiniaceae</taxon>
        <taxon>Sclerotinia</taxon>
    </lineage>
</organism>
<comment type="caution">
    <text evidence="2">The sequence shown here is derived from an EMBL/GenBank/DDBJ whole genome shotgun (WGS) entry which is preliminary data.</text>
</comment>
<dbReference type="InterPro" id="IPR036291">
    <property type="entry name" value="NAD(P)-bd_dom_sf"/>
</dbReference>
<dbReference type="SUPFAM" id="SSF51735">
    <property type="entry name" value="NAD(P)-binding Rossmann-fold domains"/>
    <property type="match status" value="1"/>
</dbReference>
<dbReference type="OrthoDB" id="429813at2759"/>
<dbReference type="EMBL" id="CAJHIA010000019">
    <property type="protein sequence ID" value="CAD6446360.1"/>
    <property type="molecule type" value="Genomic_DNA"/>
</dbReference>
<dbReference type="AlphaFoldDB" id="A0A8H2VYD8"/>
<feature type="domain" description="Thioester reductase (TE)" evidence="1">
    <location>
        <begin position="18"/>
        <end position="98"/>
    </location>
</feature>
<evidence type="ECO:0000313" key="3">
    <source>
        <dbReference type="Proteomes" id="UP000624404"/>
    </source>
</evidence>
<dbReference type="Proteomes" id="UP000624404">
    <property type="component" value="Unassembled WGS sequence"/>
</dbReference>
<accession>A0A8H2VYD8</accession>
<gene>
    <name evidence="2" type="ORF">SCLTRI_LOCUS6204</name>
</gene>
<evidence type="ECO:0000259" key="1">
    <source>
        <dbReference type="Pfam" id="PF07993"/>
    </source>
</evidence>
<dbReference type="Pfam" id="PF07993">
    <property type="entry name" value="NAD_binding_4"/>
    <property type="match status" value="1"/>
</dbReference>
<keyword evidence="3" id="KW-1185">Reference proteome</keyword>
<protein>
    <submittedName>
        <fullName evidence="2">Aad450e7-ffad-4f28-842d-3e62654c9db7-CDS</fullName>
    </submittedName>
</protein>
<evidence type="ECO:0000313" key="2">
    <source>
        <dbReference type="EMBL" id="CAD6446360.1"/>
    </source>
</evidence>
<name>A0A8H2VYD8_9HELO</name>